<keyword evidence="6" id="KW-1003">Cell membrane</keyword>
<protein>
    <recommendedName>
        <fullName evidence="3">Multidrug export protein MepA</fullName>
    </recommendedName>
    <alternativeName>
        <fullName evidence="12">Multidrug-efflux transporter</fullName>
    </alternativeName>
</protein>
<evidence type="ECO:0000256" key="2">
    <source>
        <dbReference type="ARBA" id="ARBA00008417"/>
    </source>
</evidence>
<keyword evidence="15" id="KW-1185">Reference proteome</keyword>
<feature type="transmembrane region" description="Helical" evidence="13">
    <location>
        <begin position="399"/>
        <end position="420"/>
    </location>
</feature>
<keyword evidence="10 13" id="KW-0472">Membrane</keyword>
<reference evidence="14 15" key="1">
    <citation type="submission" date="2017-01" db="EMBL/GenBank/DDBJ databases">
        <title>The complete genome sequence of a sulfur-oxidizing marine bacterium Thioclava sp. 25B10_4T.</title>
        <authorList>
            <person name="Liu Y."/>
            <person name="Lai Q."/>
            <person name="Shao Z."/>
        </authorList>
    </citation>
    <scope>NUCLEOTIDE SEQUENCE [LARGE SCALE GENOMIC DNA]</scope>
    <source>
        <strain evidence="14 15">25B10_4</strain>
    </source>
</reference>
<sequence>MSVRPASNTVENRFLTRPVGRLFLSNALPMAVVMSTGGLLNVIDGIFVGRFIGAEALAAVSLGFPVVMLLTALTALGGGGMSSLLARHLGAGDRSKAGAVFARAHGLALAISAGLIAAALTLGPSVVSALAAGNEAVAAETRSYLLILILGAPVQFTLGLHADALRNEGRAGLIALLSVLVNLLNIAANYVAIVLLGLGVAGSALGTVSAQILGLALVLIVRARDRDLLPLGALVQASWLSGWGRILALGLPLSLTFIGMALVSSTVLLLIGTTSADHASYVAAYGVVTRILGLAFLPQMAIALTTQSITGNNVGAGRIARASAALRLAIAVVSLWCAGVALTCLVAGEPLGAMFSEDPQVTAAVAAILRPMTALYVFTGPILVLAMHFQAMGHPLRTAVLTLVKPWLLVPALLVLMDALAGIEGLWFAFPIADAVLLGLALLLIRRVRPIASLSAAPSAEKAA</sequence>
<keyword evidence="8 13" id="KW-1133">Transmembrane helix</keyword>
<evidence type="ECO:0000256" key="9">
    <source>
        <dbReference type="ARBA" id="ARBA00023065"/>
    </source>
</evidence>
<evidence type="ECO:0000256" key="12">
    <source>
        <dbReference type="ARBA" id="ARBA00031636"/>
    </source>
</evidence>
<feature type="transmembrane region" description="Helical" evidence="13">
    <location>
        <begin position="246"/>
        <end position="271"/>
    </location>
</feature>
<dbReference type="PANTHER" id="PTHR43298">
    <property type="entry name" value="MULTIDRUG RESISTANCE PROTEIN NORM-RELATED"/>
    <property type="match status" value="1"/>
</dbReference>
<dbReference type="InterPro" id="IPR050222">
    <property type="entry name" value="MATE_MdtK"/>
</dbReference>
<evidence type="ECO:0000256" key="1">
    <source>
        <dbReference type="ARBA" id="ARBA00004429"/>
    </source>
</evidence>
<dbReference type="PIRSF" id="PIRSF006603">
    <property type="entry name" value="DinF"/>
    <property type="match status" value="1"/>
</dbReference>
<feature type="transmembrane region" description="Helical" evidence="13">
    <location>
        <begin position="144"/>
        <end position="162"/>
    </location>
</feature>
<evidence type="ECO:0000256" key="10">
    <source>
        <dbReference type="ARBA" id="ARBA00023136"/>
    </source>
</evidence>
<comment type="subcellular location">
    <subcellularLocation>
        <location evidence="1">Cell inner membrane</location>
        <topology evidence="1">Multi-pass membrane protein</topology>
    </subcellularLocation>
</comment>
<evidence type="ECO:0000256" key="7">
    <source>
        <dbReference type="ARBA" id="ARBA00022692"/>
    </source>
</evidence>
<evidence type="ECO:0000256" key="11">
    <source>
        <dbReference type="ARBA" id="ARBA00023251"/>
    </source>
</evidence>
<dbReference type="InterPro" id="IPR045070">
    <property type="entry name" value="MATE_MepA-like"/>
</dbReference>
<evidence type="ECO:0000313" key="15">
    <source>
        <dbReference type="Proteomes" id="UP000185622"/>
    </source>
</evidence>
<feature type="transmembrane region" description="Helical" evidence="13">
    <location>
        <begin position="426"/>
        <end position="445"/>
    </location>
</feature>
<feature type="transmembrane region" description="Helical" evidence="13">
    <location>
        <begin position="21"/>
        <end position="43"/>
    </location>
</feature>
<proteinExistence type="inferred from homology"/>
<evidence type="ECO:0000256" key="3">
    <source>
        <dbReference type="ARBA" id="ARBA00022106"/>
    </source>
</evidence>
<accession>A0ABM6IIK9</accession>
<evidence type="ECO:0000256" key="4">
    <source>
        <dbReference type="ARBA" id="ARBA00022448"/>
    </source>
</evidence>
<evidence type="ECO:0000256" key="5">
    <source>
        <dbReference type="ARBA" id="ARBA00022449"/>
    </source>
</evidence>
<keyword evidence="7 13" id="KW-0812">Transmembrane</keyword>
<dbReference type="Proteomes" id="UP000185622">
    <property type="component" value="Chromosome"/>
</dbReference>
<name>A0ABM6IIK9_9RHOB</name>
<feature type="transmembrane region" description="Helical" evidence="13">
    <location>
        <begin position="283"/>
        <end position="304"/>
    </location>
</feature>
<gene>
    <name evidence="14" type="ORF">BMG03_13065</name>
</gene>
<evidence type="ECO:0000313" key="14">
    <source>
        <dbReference type="EMBL" id="AQS48622.1"/>
    </source>
</evidence>
<evidence type="ECO:0000256" key="13">
    <source>
        <dbReference type="SAM" id="Phobius"/>
    </source>
</evidence>
<feature type="transmembrane region" description="Helical" evidence="13">
    <location>
        <begin position="368"/>
        <end position="387"/>
    </location>
</feature>
<organism evidence="14 15">
    <name type="scientific">Thioclava nitratireducens</name>
    <dbReference type="NCBI Taxonomy" id="1915078"/>
    <lineage>
        <taxon>Bacteria</taxon>
        <taxon>Pseudomonadati</taxon>
        <taxon>Pseudomonadota</taxon>
        <taxon>Alphaproteobacteria</taxon>
        <taxon>Rhodobacterales</taxon>
        <taxon>Paracoccaceae</taxon>
        <taxon>Thioclava</taxon>
    </lineage>
</organism>
<feature type="transmembrane region" description="Helical" evidence="13">
    <location>
        <begin position="174"/>
        <end position="198"/>
    </location>
</feature>
<feature type="transmembrane region" description="Helical" evidence="13">
    <location>
        <begin position="325"/>
        <end position="348"/>
    </location>
</feature>
<feature type="transmembrane region" description="Helical" evidence="13">
    <location>
        <begin position="63"/>
        <end position="86"/>
    </location>
</feature>
<keyword evidence="4" id="KW-0813">Transport</keyword>
<dbReference type="InterPro" id="IPR002528">
    <property type="entry name" value="MATE_fam"/>
</dbReference>
<keyword evidence="11" id="KW-0046">Antibiotic resistance</keyword>
<comment type="similarity">
    <text evidence="2">Belongs to the multi antimicrobial extrusion (MATE) (TC 2.A.66.1) family. MepA subfamily.</text>
</comment>
<dbReference type="Pfam" id="PF01554">
    <property type="entry name" value="MatE"/>
    <property type="match status" value="2"/>
</dbReference>
<evidence type="ECO:0000256" key="6">
    <source>
        <dbReference type="ARBA" id="ARBA00022475"/>
    </source>
</evidence>
<keyword evidence="5" id="KW-0050">Antiport</keyword>
<feature type="transmembrane region" description="Helical" evidence="13">
    <location>
        <begin position="204"/>
        <end position="221"/>
    </location>
</feature>
<evidence type="ECO:0000256" key="8">
    <source>
        <dbReference type="ARBA" id="ARBA00022989"/>
    </source>
</evidence>
<dbReference type="CDD" id="cd13143">
    <property type="entry name" value="MATE_MepA_like"/>
    <property type="match status" value="1"/>
</dbReference>
<dbReference type="PANTHER" id="PTHR43298:SF2">
    <property type="entry name" value="FMN_FAD EXPORTER YEEO-RELATED"/>
    <property type="match status" value="1"/>
</dbReference>
<dbReference type="RefSeq" id="WP_075777026.1">
    <property type="nucleotide sequence ID" value="NZ_CP019437.1"/>
</dbReference>
<feature type="transmembrane region" description="Helical" evidence="13">
    <location>
        <begin position="107"/>
        <end position="132"/>
    </location>
</feature>
<dbReference type="InterPro" id="IPR048279">
    <property type="entry name" value="MdtK-like"/>
</dbReference>
<dbReference type="EMBL" id="CP019437">
    <property type="protein sequence ID" value="AQS48622.1"/>
    <property type="molecule type" value="Genomic_DNA"/>
</dbReference>
<keyword evidence="9" id="KW-0406">Ion transport</keyword>